<dbReference type="GO" id="GO:0006412">
    <property type="term" value="P:translation"/>
    <property type="evidence" value="ECO:0007669"/>
    <property type="project" value="InterPro"/>
</dbReference>
<dbReference type="FunFam" id="4.10.410.60:FF:000001">
    <property type="entry name" value="50S ribosomal protein L35"/>
    <property type="match status" value="1"/>
</dbReference>
<sequence>MNNKIKTRKSVAKRFAFTSNQRIMQRKARKSHLLEKKSTRRKRRLSKIVEISSNEAKNMLLLAPYGKKR</sequence>
<dbReference type="AlphaFoldDB" id="A0A9Y1I2M5"/>
<keyword evidence="2 4" id="KW-0689">Ribosomal protein</keyword>
<dbReference type="EMBL" id="OP616812">
    <property type="protein sequence ID" value="WDA99160.1"/>
    <property type="molecule type" value="Genomic_DNA"/>
</dbReference>
<dbReference type="HAMAP" id="MF_00514">
    <property type="entry name" value="Ribosomal_bL35"/>
    <property type="match status" value="1"/>
</dbReference>
<dbReference type="GO" id="GO:0003735">
    <property type="term" value="F:structural constituent of ribosome"/>
    <property type="evidence" value="ECO:0007669"/>
    <property type="project" value="InterPro"/>
</dbReference>
<dbReference type="PANTHER" id="PTHR33343:SF1">
    <property type="entry name" value="LARGE RIBOSOMAL SUBUNIT PROTEIN BL35M"/>
    <property type="match status" value="1"/>
</dbReference>
<evidence type="ECO:0000313" key="5">
    <source>
        <dbReference type="EMBL" id="WDA99160.1"/>
    </source>
</evidence>
<protein>
    <recommendedName>
        <fullName evidence="4">50S ribosomal protein L35</fullName>
    </recommendedName>
</protein>
<dbReference type="Gene3D" id="4.10.410.60">
    <property type="match status" value="1"/>
</dbReference>
<dbReference type="InterPro" id="IPR018265">
    <property type="entry name" value="Ribosomal_bL35_CS"/>
</dbReference>
<evidence type="ECO:0000256" key="1">
    <source>
        <dbReference type="ARBA" id="ARBA00006598"/>
    </source>
</evidence>
<keyword evidence="5" id="KW-0934">Plastid</keyword>
<dbReference type="PANTHER" id="PTHR33343">
    <property type="entry name" value="54S RIBOSOMAL PROTEIN BL35M"/>
    <property type="match status" value="1"/>
</dbReference>
<accession>A0A9Y1I2M5</accession>
<dbReference type="NCBIfam" id="TIGR00001">
    <property type="entry name" value="rpmI_bact"/>
    <property type="match status" value="1"/>
</dbReference>
<name>A0A9Y1I2M5_9RHOD</name>
<gene>
    <name evidence="5" type="primary">rpl35</name>
    <name evidence="5" type="ORF">GRSY_155</name>
</gene>
<evidence type="ECO:0000256" key="2">
    <source>
        <dbReference type="ARBA" id="ARBA00022980"/>
    </source>
</evidence>
<dbReference type="InterPro" id="IPR037229">
    <property type="entry name" value="Ribosomal_bL35_sf"/>
</dbReference>
<dbReference type="PRINTS" id="PR00064">
    <property type="entry name" value="RIBOSOMALL35"/>
</dbReference>
<evidence type="ECO:0000256" key="3">
    <source>
        <dbReference type="ARBA" id="ARBA00023274"/>
    </source>
</evidence>
<comment type="similarity">
    <text evidence="1 4">Belongs to the bacterial ribosomal protein bL35 family.</text>
</comment>
<dbReference type="Pfam" id="PF01632">
    <property type="entry name" value="Ribosomal_L35p"/>
    <property type="match status" value="1"/>
</dbReference>
<dbReference type="PROSITE" id="PS00936">
    <property type="entry name" value="RIBOSOMAL_L35"/>
    <property type="match status" value="1"/>
</dbReference>
<proteinExistence type="inferred from homology"/>
<geneLocation type="plastid" evidence="5"/>
<dbReference type="InterPro" id="IPR021137">
    <property type="entry name" value="Ribosomal_bL35-like"/>
</dbReference>
<dbReference type="InterPro" id="IPR001706">
    <property type="entry name" value="Ribosomal_bL35"/>
</dbReference>
<dbReference type="SUPFAM" id="SSF143034">
    <property type="entry name" value="L35p-like"/>
    <property type="match status" value="1"/>
</dbReference>
<reference evidence="5" key="1">
    <citation type="journal article" date="2023" name="J. Phycol.">
        <title>Revised classification of the Cyanidiophyceae based on plastid genome data with descriptions of the Cavernulicolales ord. nov. and Galdieriales ord. nov. (Rhodophyta).</title>
        <authorList>
            <person name="Park S.I."/>
            <person name="Cho C.H."/>
            <person name="Ciniglia C."/>
            <person name="Huang T.Y."/>
            <person name="Liu S.L."/>
            <person name="Bustamante D.E."/>
            <person name="Calderon M.S."/>
            <person name="Mansilla A."/>
            <person name="McDermott T."/>
            <person name="Andersen R.A."/>
            <person name="Yoon H.S."/>
        </authorList>
    </citation>
    <scope>NUCLEOTIDE SEQUENCE</scope>
</reference>
<dbReference type="GO" id="GO:0015934">
    <property type="term" value="C:large ribosomal subunit"/>
    <property type="evidence" value="ECO:0007669"/>
    <property type="project" value="TreeGrafter"/>
</dbReference>
<evidence type="ECO:0000256" key="4">
    <source>
        <dbReference type="RuleBase" id="RU000568"/>
    </source>
</evidence>
<keyword evidence="3 4" id="KW-0687">Ribonucleoprotein</keyword>
<organism evidence="5">
    <name type="scientific">Gronococcus sybilensis</name>
    <dbReference type="NCBI Taxonomy" id="3028029"/>
    <lineage>
        <taxon>Eukaryota</taxon>
        <taxon>Rhodophyta</taxon>
        <taxon>Bangiophyceae</taxon>
        <taxon>Cavernulicolales</taxon>
        <taxon>Cavernulicolaceae</taxon>
        <taxon>Gronococcus</taxon>
    </lineage>
</organism>